<dbReference type="EMBL" id="BARV01043401">
    <property type="protein sequence ID" value="GAI62841.1"/>
    <property type="molecule type" value="Genomic_DNA"/>
</dbReference>
<reference evidence="1" key="1">
    <citation type="journal article" date="2014" name="Front. Microbiol.">
        <title>High frequency of phylogenetically diverse reductive dehalogenase-homologous genes in deep subseafloor sedimentary metagenomes.</title>
        <authorList>
            <person name="Kawai M."/>
            <person name="Futagami T."/>
            <person name="Toyoda A."/>
            <person name="Takaki Y."/>
            <person name="Nishi S."/>
            <person name="Hori S."/>
            <person name="Arai W."/>
            <person name="Tsubouchi T."/>
            <person name="Morono Y."/>
            <person name="Uchiyama I."/>
            <person name="Ito T."/>
            <person name="Fujiyama A."/>
            <person name="Inagaki F."/>
            <person name="Takami H."/>
        </authorList>
    </citation>
    <scope>NUCLEOTIDE SEQUENCE</scope>
    <source>
        <strain evidence="1">Expedition CK06-06</strain>
    </source>
</reference>
<comment type="caution">
    <text evidence="1">The sequence shown here is derived from an EMBL/GenBank/DDBJ whole genome shotgun (WGS) entry which is preliminary data.</text>
</comment>
<dbReference type="AlphaFoldDB" id="X1R737"/>
<dbReference type="GO" id="GO:0003937">
    <property type="term" value="F:IMP cyclohydrolase activity"/>
    <property type="evidence" value="ECO:0007669"/>
    <property type="project" value="InterPro"/>
</dbReference>
<accession>X1R737</accession>
<dbReference type="SMART" id="SM00798">
    <property type="entry name" value="AICARFT_IMPCHas"/>
    <property type="match status" value="1"/>
</dbReference>
<dbReference type="InterPro" id="IPR024051">
    <property type="entry name" value="AICAR_Tfase_dup_dom_sf"/>
</dbReference>
<gene>
    <name evidence="1" type="ORF">S06H3_64806</name>
</gene>
<dbReference type="SUPFAM" id="SSF53927">
    <property type="entry name" value="Cytidine deaminase-like"/>
    <property type="match status" value="1"/>
</dbReference>
<organism evidence="1">
    <name type="scientific">marine sediment metagenome</name>
    <dbReference type="NCBI Taxonomy" id="412755"/>
    <lineage>
        <taxon>unclassified sequences</taxon>
        <taxon>metagenomes</taxon>
        <taxon>ecological metagenomes</taxon>
    </lineage>
</organism>
<dbReference type="PANTHER" id="PTHR11692">
    <property type="entry name" value="BIFUNCTIONAL PURINE BIOSYNTHESIS PROTEIN PURH"/>
    <property type="match status" value="1"/>
</dbReference>
<dbReference type="Pfam" id="PF01808">
    <property type="entry name" value="AICARFT_IMPCHas"/>
    <property type="match status" value="1"/>
</dbReference>
<protein>
    <submittedName>
        <fullName evidence="1">Uncharacterized protein</fullName>
    </submittedName>
</protein>
<dbReference type="InterPro" id="IPR036914">
    <property type="entry name" value="MGS-like_dom_sf"/>
</dbReference>
<dbReference type="PANTHER" id="PTHR11692:SF0">
    <property type="entry name" value="BIFUNCTIONAL PURINE BIOSYNTHESIS PROTEIN ATIC"/>
    <property type="match status" value="1"/>
</dbReference>
<dbReference type="Gene3D" id="3.40.140.20">
    <property type="match status" value="1"/>
</dbReference>
<feature type="non-terminal residue" evidence="1">
    <location>
        <position position="1"/>
    </location>
</feature>
<dbReference type="Gene3D" id="3.40.50.1380">
    <property type="entry name" value="Methylglyoxal synthase-like domain"/>
    <property type="match status" value="1"/>
</dbReference>
<dbReference type="GO" id="GO:0006189">
    <property type="term" value="P:'de novo' IMP biosynthetic process"/>
    <property type="evidence" value="ECO:0007669"/>
    <property type="project" value="TreeGrafter"/>
</dbReference>
<feature type="non-terminal residue" evidence="1">
    <location>
        <position position="110"/>
    </location>
</feature>
<dbReference type="GO" id="GO:0004643">
    <property type="term" value="F:phosphoribosylaminoimidazolecarboxamide formyltransferase activity"/>
    <property type="evidence" value="ECO:0007669"/>
    <property type="project" value="InterPro"/>
</dbReference>
<sequence length="110" mass="12046">APILEKLRSGEIGISERGKLAQKAFQHVATYDTAISSYLRLKDELFPTEMTIALTKIQDLSYGENPHQKAAFYKEEFVGKGEPGIASATQLSGNPLSYNNILDIDGTLLS</sequence>
<name>X1R737_9ZZZZ</name>
<evidence type="ECO:0000313" key="1">
    <source>
        <dbReference type="EMBL" id="GAI62841.1"/>
    </source>
</evidence>
<dbReference type="GO" id="GO:0005829">
    <property type="term" value="C:cytosol"/>
    <property type="evidence" value="ECO:0007669"/>
    <property type="project" value="TreeGrafter"/>
</dbReference>
<proteinExistence type="predicted"/>
<dbReference type="InterPro" id="IPR016193">
    <property type="entry name" value="Cytidine_deaminase-like"/>
</dbReference>
<dbReference type="InterPro" id="IPR002695">
    <property type="entry name" value="PurH-like"/>
</dbReference>